<dbReference type="SUPFAM" id="SSF52402">
    <property type="entry name" value="Adenine nucleotide alpha hydrolases-like"/>
    <property type="match status" value="2"/>
</dbReference>
<name>A0A2U9S762_9PROT</name>
<evidence type="ECO:0000313" key="4">
    <source>
        <dbReference type="Proteomes" id="UP000249605"/>
    </source>
</evidence>
<evidence type="ECO:0000313" key="3">
    <source>
        <dbReference type="EMBL" id="AWU94721.1"/>
    </source>
</evidence>
<evidence type="ECO:0000259" key="2">
    <source>
        <dbReference type="Pfam" id="PF00582"/>
    </source>
</evidence>
<dbReference type="AlphaFoldDB" id="A0A2U9S762"/>
<reference evidence="3 4" key="1">
    <citation type="journal article" date="2019" name="Int. J. Syst. Evol. Microbiol.">
        <title>Azospirillum ramasamyi sp. nov., a novel diazotrophic bacterium isolated from fermented bovine products.</title>
        <authorList>
            <person name="Anandham R."/>
            <person name="Heo J."/>
            <person name="Krishnamoorthy R."/>
            <person name="SenthilKumar M."/>
            <person name="Gopal N.O."/>
            <person name="Kim S.J."/>
            <person name="Kwon S.W."/>
        </authorList>
    </citation>
    <scope>NUCLEOTIDE SEQUENCE [LARGE SCALE GENOMIC DNA]</scope>
    <source>
        <strain evidence="3 4">M2T2B2</strain>
    </source>
</reference>
<dbReference type="Pfam" id="PF00582">
    <property type="entry name" value="Usp"/>
    <property type="match status" value="2"/>
</dbReference>
<dbReference type="InterPro" id="IPR006016">
    <property type="entry name" value="UspA"/>
</dbReference>
<dbReference type="PANTHER" id="PTHR46268">
    <property type="entry name" value="STRESS RESPONSE PROTEIN NHAX"/>
    <property type="match status" value="1"/>
</dbReference>
<sequence>MAFKDILVVVDDTPASAARLDLAAQLAARCDAHLTALYAFTDVVFPGYIESQFPQELRDSRRRSRNDHTARMAAAFNDAMRHHGLTDRSEWLAQEGDPTIAAAVRGRYADLVVVGQPAPDRDREQPVAQPADLLFECGRPLLVVPYAGRFHTIGERVLVGWNGSREAARAIGDAMPLLSTAKRVVVMAANPKQGPNGLGDEPCADIARHLARHGCPVEATHIATDVVEPGDTLLNTAADESCDLLVMGAYGRSRFRELVLGGMTRFMLQHMTVPVLMSH</sequence>
<dbReference type="PANTHER" id="PTHR46268:SF15">
    <property type="entry name" value="UNIVERSAL STRESS PROTEIN HP_0031"/>
    <property type="match status" value="1"/>
</dbReference>
<dbReference type="EMBL" id="CP029829">
    <property type="protein sequence ID" value="AWU94721.1"/>
    <property type="molecule type" value="Genomic_DNA"/>
</dbReference>
<dbReference type="OrthoDB" id="9804721at2"/>
<evidence type="ECO:0000256" key="1">
    <source>
        <dbReference type="ARBA" id="ARBA00008791"/>
    </source>
</evidence>
<dbReference type="Gene3D" id="3.40.50.12370">
    <property type="match status" value="1"/>
</dbReference>
<feature type="domain" description="UspA" evidence="2">
    <location>
        <begin position="3"/>
        <end position="116"/>
    </location>
</feature>
<dbReference type="KEGG" id="azm:DM194_10860"/>
<dbReference type="InterPro" id="IPR006015">
    <property type="entry name" value="Universal_stress_UspA"/>
</dbReference>
<proteinExistence type="inferred from homology"/>
<accession>A0A2U9S762</accession>
<protein>
    <submittedName>
        <fullName evidence="3">Universal stress protein</fullName>
    </submittedName>
</protein>
<dbReference type="CDD" id="cd00293">
    <property type="entry name" value="USP-like"/>
    <property type="match status" value="1"/>
</dbReference>
<dbReference type="Proteomes" id="UP000249605">
    <property type="component" value="Chromosome"/>
</dbReference>
<organism evidence="3 4">
    <name type="scientific">Azospirillum ramasamyi</name>
    <dbReference type="NCBI Taxonomy" id="682998"/>
    <lineage>
        <taxon>Bacteria</taxon>
        <taxon>Pseudomonadati</taxon>
        <taxon>Pseudomonadota</taxon>
        <taxon>Alphaproteobacteria</taxon>
        <taxon>Rhodospirillales</taxon>
        <taxon>Azospirillaceae</taxon>
        <taxon>Azospirillum</taxon>
    </lineage>
</organism>
<dbReference type="RefSeq" id="WP_111067329.1">
    <property type="nucleotide sequence ID" value="NZ_CP029829.1"/>
</dbReference>
<comment type="similarity">
    <text evidence="1">Belongs to the universal stress protein A family.</text>
</comment>
<feature type="domain" description="UspA" evidence="2">
    <location>
        <begin position="211"/>
        <end position="277"/>
    </location>
</feature>
<gene>
    <name evidence="3" type="ORF">DM194_10860</name>
</gene>
<keyword evidence="4" id="KW-1185">Reference proteome</keyword>
<dbReference type="PRINTS" id="PR01438">
    <property type="entry name" value="UNVRSLSTRESS"/>
</dbReference>